<dbReference type="InterPro" id="IPR002140">
    <property type="entry name" value="Sdo1/SBDS"/>
</dbReference>
<keyword evidence="6" id="KW-0963">Cytoplasm</keyword>
<dbReference type="SUPFAM" id="SSF89895">
    <property type="entry name" value="FYSH domain"/>
    <property type="match status" value="1"/>
</dbReference>
<dbReference type="Pfam" id="PF20268">
    <property type="entry name" value="SBDS_C"/>
    <property type="match status" value="1"/>
</dbReference>
<reference evidence="15" key="2">
    <citation type="submission" date="2025-08" db="UniProtKB">
        <authorList>
            <consortium name="Ensembl"/>
        </authorList>
    </citation>
    <scope>IDENTIFICATION</scope>
</reference>
<dbReference type="FunFam" id="3.30.1250.10:FF:000001">
    <property type="entry name" value="SBDS, ribosome maturation factor"/>
    <property type="match status" value="1"/>
</dbReference>
<comment type="function">
    <text evidence="11">Required for the assembly of mature ribosomes and ribosome biogenesis. Together with EFL1, triggers the GTP-dependent release of EIF6 from 60S pre-ribosomes in the cytoplasm, thereby activating ribosomes for translation competence by allowing 80S ribosome assembly and facilitating EIF6 recycling to the nucleus, where it is required for 60S rRNA processing and nuclear export. Required for normal levels of protein synthesis. May play a role in cellular stress resistance. May play a role in cellular response to DNA damage. May play a role in cell proliferation.</text>
</comment>
<keyword evidence="9" id="KW-0206">Cytoskeleton</keyword>
<evidence type="ECO:0000256" key="7">
    <source>
        <dbReference type="ARBA" id="ARBA00022517"/>
    </source>
</evidence>
<sequence>MSIFTPTNQIRLTNVAVVRMKRAGKRFEIACYKNKVVGWRSGVEKDLDEVLQTHSVFVNVSKGQVAKKEDLISAFGTDDQTEICKQILTKGEVQVSDKERHTQLEQMFRDIATIVADKCVNPETKRPYTVILIERAMKDIHYSVKPNKSTKQQALEVIKQLKEKMKIERAHMRLRFILPVNEGKKLKEKLKPLIKVIESEDYGQQLEIVCLIDPGCFREIDELIKKETKVLFSLCDQPNACSDELPFCIFVANVYTKRRSSVSMMMWNSFSFNYKMGF</sequence>
<evidence type="ECO:0000256" key="1">
    <source>
        <dbReference type="ARBA" id="ARBA00004186"/>
    </source>
</evidence>
<dbReference type="InterPro" id="IPR046928">
    <property type="entry name" value="SDO1/SBDS_C"/>
</dbReference>
<feature type="domain" description="Ribosome maturation protein SDO1/SBDS central" evidence="13">
    <location>
        <begin position="109"/>
        <end position="170"/>
    </location>
</feature>
<dbReference type="GO" id="GO:0005730">
    <property type="term" value="C:nucleolus"/>
    <property type="evidence" value="ECO:0007669"/>
    <property type="project" value="UniProtKB-SubCell"/>
</dbReference>
<dbReference type="InterPro" id="IPR039100">
    <property type="entry name" value="Sdo1/SBDS-like"/>
</dbReference>
<evidence type="ECO:0000256" key="3">
    <source>
        <dbReference type="ARBA" id="ARBA00004642"/>
    </source>
</evidence>
<evidence type="ECO:0000256" key="2">
    <source>
        <dbReference type="ARBA" id="ARBA00004604"/>
    </source>
</evidence>
<evidence type="ECO:0000256" key="8">
    <source>
        <dbReference type="ARBA" id="ARBA00022990"/>
    </source>
</evidence>
<feature type="domain" description="Ribosome maturation protein SDO1/SBDS N-terminal" evidence="12">
    <location>
        <begin position="14"/>
        <end position="100"/>
    </location>
</feature>
<dbReference type="InterPro" id="IPR018023">
    <property type="entry name" value="Ribosome_mat_SBDS_CS"/>
</dbReference>
<dbReference type="InterPro" id="IPR036786">
    <property type="entry name" value="Ribosome_mat_SBDS_N_sf"/>
</dbReference>
<organism evidence="15">
    <name type="scientific">Capra hircus</name>
    <name type="common">Goat</name>
    <dbReference type="NCBI Taxonomy" id="9925"/>
    <lineage>
        <taxon>Eukaryota</taxon>
        <taxon>Metazoa</taxon>
        <taxon>Chordata</taxon>
        <taxon>Craniata</taxon>
        <taxon>Vertebrata</taxon>
        <taxon>Euteleostomi</taxon>
        <taxon>Mammalia</taxon>
        <taxon>Eutheria</taxon>
        <taxon>Laurasiatheria</taxon>
        <taxon>Artiodactyla</taxon>
        <taxon>Ruminantia</taxon>
        <taxon>Pecora</taxon>
        <taxon>Bovidae</taxon>
        <taxon>Caprinae</taxon>
        <taxon>Capra</taxon>
    </lineage>
</organism>
<dbReference type="Gene3D" id="3.30.1250.10">
    <property type="entry name" value="Ribosome maturation protein SBDS, N-terminal domain"/>
    <property type="match status" value="1"/>
</dbReference>
<dbReference type="Pfam" id="PF01172">
    <property type="entry name" value="SBDS_N"/>
    <property type="match status" value="1"/>
</dbReference>
<dbReference type="InterPro" id="IPR037188">
    <property type="entry name" value="Sdo1/SBDS_central_sf"/>
</dbReference>
<dbReference type="GO" id="GO:0005819">
    <property type="term" value="C:spindle"/>
    <property type="evidence" value="ECO:0007669"/>
    <property type="project" value="UniProtKB-SubCell"/>
</dbReference>
<evidence type="ECO:0000259" key="13">
    <source>
        <dbReference type="Pfam" id="PF09377"/>
    </source>
</evidence>
<dbReference type="Gene3D" id="3.30.70.240">
    <property type="match status" value="1"/>
</dbReference>
<comment type="subcellular location">
    <subcellularLocation>
        <location evidence="1">Cytoplasm</location>
        <location evidence="1">Cytoskeleton</location>
        <location evidence="1">Spindle</location>
    </subcellularLocation>
    <subcellularLocation>
        <location evidence="2">Nucleus</location>
        <location evidence="2">Nucleolus</location>
    </subcellularLocation>
    <subcellularLocation>
        <location evidence="3">Nucleus</location>
        <location evidence="3">Nucleoplasm</location>
    </subcellularLocation>
</comment>
<keyword evidence="10" id="KW-0539">Nucleus</keyword>
<dbReference type="InterPro" id="IPR018978">
    <property type="entry name" value="SDO1/SBDS_central"/>
</dbReference>
<protein>
    <recommendedName>
        <fullName evidence="5">Ribosome maturation protein SBDS</fullName>
    </recommendedName>
</protein>
<evidence type="ECO:0000256" key="4">
    <source>
        <dbReference type="ARBA" id="ARBA00007433"/>
    </source>
</evidence>
<dbReference type="Ensembl" id="ENSCHIT00010045549.1">
    <property type="protein sequence ID" value="ENSCHIP00010032371.1"/>
    <property type="gene ID" value="ENSCHIG00010023982.1"/>
</dbReference>
<reference evidence="15" key="1">
    <citation type="submission" date="2019-03" db="EMBL/GenBank/DDBJ databases">
        <title>Genome sequencing and reference-guided assembly of Black Bengal Goat (Capra hircus).</title>
        <authorList>
            <person name="Siddiki A.Z."/>
            <person name="Baten A."/>
            <person name="Billah M."/>
            <person name="Alam M.A.U."/>
            <person name="Shawrob K.S.M."/>
            <person name="Saha S."/>
            <person name="Chowdhury M."/>
            <person name="Rahman A.H."/>
            <person name="Stear M."/>
            <person name="Miah G."/>
            <person name="Das G.B."/>
            <person name="Hossain M.M."/>
            <person name="Kumkum M."/>
            <person name="Islam M.S."/>
            <person name="Mollah A.M."/>
            <person name="Ahsan A."/>
            <person name="Tusar F."/>
            <person name="Khan M.K.I."/>
        </authorList>
    </citation>
    <scope>NUCLEOTIDE SEQUENCE [LARGE SCALE GENOMIC DNA]</scope>
</reference>
<accession>A0A8C2RQE0</accession>
<dbReference type="PROSITE" id="PS01267">
    <property type="entry name" value="UPF0023"/>
    <property type="match status" value="1"/>
</dbReference>
<evidence type="ECO:0000313" key="15">
    <source>
        <dbReference type="Ensembl" id="ENSCHIP00010032371.1"/>
    </source>
</evidence>
<evidence type="ECO:0000256" key="11">
    <source>
        <dbReference type="ARBA" id="ARBA00025433"/>
    </source>
</evidence>
<dbReference type="PANTHER" id="PTHR10927">
    <property type="entry name" value="RIBOSOME MATURATION PROTEIN SBDS"/>
    <property type="match status" value="1"/>
</dbReference>
<evidence type="ECO:0000256" key="9">
    <source>
        <dbReference type="ARBA" id="ARBA00023212"/>
    </source>
</evidence>
<dbReference type="Pfam" id="PF09377">
    <property type="entry name" value="SBDS_domain_II"/>
    <property type="match status" value="1"/>
</dbReference>
<keyword evidence="7" id="KW-0690">Ribosome biogenesis</keyword>
<dbReference type="GO" id="GO:0042256">
    <property type="term" value="P:cytosolic ribosome assembly"/>
    <property type="evidence" value="ECO:0007669"/>
    <property type="project" value="InterPro"/>
</dbReference>
<feature type="domain" description="Ribosome maturation protein SDO1/SBDS C-terminal" evidence="14">
    <location>
        <begin position="172"/>
        <end position="229"/>
    </location>
</feature>
<evidence type="ECO:0000259" key="12">
    <source>
        <dbReference type="Pfam" id="PF01172"/>
    </source>
</evidence>
<name>A0A8C2RQE0_CAPHI</name>
<gene>
    <name evidence="15" type="primary">SBDS</name>
</gene>
<evidence type="ECO:0000256" key="5">
    <source>
        <dbReference type="ARBA" id="ARBA00014814"/>
    </source>
</evidence>
<dbReference type="NCBIfam" id="TIGR00291">
    <property type="entry name" value="RNA_SBDS"/>
    <property type="match status" value="1"/>
</dbReference>
<evidence type="ECO:0000256" key="10">
    <source>
        <dbReference type="ARBA" id="ARBA00023242"/>
    </source>
</evidence>
<dbReference type="SUPFAM" id="SSF109728">
    <property type="entry name" value="Hypothetical protein AF0491, middle domain"/>
    <property type="match status" value="1"/>
</dbReference>
<dbReference type="FunFam" id="3.30.70.240:FF:000009">
    <property type="entry name" value="SBDS ribosome maturation factor"/>
    <property type="match status" value="1"/>
</dbReference>
<dbReference type="Gene3D" id="1.10.10.900">
    <property type="entry name" value="SBDS protein C-terminal domain, subdomain 1"/>
    <property type="match status" value="1"/>
</dbReference>
<proteinExistence type="inferred from homology"/>
<dbReference type="InterPro" id="IPR019783">
    <property type="entry name" value="SDO1/SBDS_N"/>
</dbReference>
<evidence type="ECO:0000259" key="14">
    <source>
        <dbReference type="Pfam" id="PF20268"/>
    </source>
</evidence>
<dbReference type="FunFam" id="1.10.10.900:FF:000001">
    <property type="entry name" value="SBDS, ribosome maturation factor"/>
    <property type="match status" value="1"/>
</dbReference>
<dbReference type="AlphaFoldDB" id="A0A8C2RQE0"/>
<evidence type="ECO:0000256" key="6">
    <source>
        <dbReference type="ARBA" id="ARBA00022490"/>
    </source>
</evidence>
<dbReference type="GO" id="GO:0005654">
    <property type="term" value="C:nucleoplasm"/>
    <property type="evidence" value="ECO:0007669"/>
    <property type="project" value="UniProtKB-SubCell"/>
</dbReference>
<dbReference type="PANTHER" id="PTHR10927:SF6">
    <property type="entry name" value="RIBOSOME MATURATION PROTEIN SBDS"/>
    <property type="match status" value="1"/>
</dbReference>
<comment type="similarity">
    <text evidence="4">Belongs to the SDO1/SBDS family.</text>
</comment>
<keyword evidence="8" id="KW-0007">Acetylation</keyword>